<accession>A0A096H0P9</accession>
<feature type="compositionally biased region" description="Basic and acidic residues" evidence="2">
    <location>
        <begin position="146"/>
        <end position="161"/>
    </location>
</feature>
<organism evidence="4 5">
    <name type="scientific">Comamonas testosteroni</name>
    <name type="common">Pseudomonas testosteroni</name>
    <dbReference type="NCBI Taxonomy" id="285"/>
    <lineage>
        <taxon>Bacteria</taxon>
        <taxon>Pseudomonadati</taxon>
        <taxon>Pseudomonadota</taxon>
        <taxon>Betaproteobacteria</taxon>
        <taxon>Burkholderiales</taxon>
        <taxon>Comamonadaceae</taxon>
        <taxon>Comamonas</taxon>
    </lineage>
</organism>
<sequence>MKFTHKLAIVYAATALATSAFALTPAEHSAEKDRISADYKAAKEQCKTLKSNAKDICEEQAKGVEKVSTAELKYKVEPNEKNQYAVAKAKADADYGVAKEKCDDFSGNSKDVCQKDAKAAHVKALESAKVSEVRKDPSAKPGDIANARKDASEKTREADYKAAKERCDPLSGDAKDACVADAKRRFGQ</sequence>
<evidence type="ECO:0000256" key="1">
    <source>
        <dbReference type="SAM" id="Coils"/>
    </source>
</evidence>
<evidence type="ECO:0000313" key="5">
    <source>
        <dbReference type="Proteomes" id="UP000029553"/>
    </source>
</evidence>
<feature type="coiled-coil region" evidence="1">
    <location>
        <begin position="32"/>
        <end position="59"/>
    </location>
</feature>
<dbReference type="Proteomes" id="UP000029553">
    <property type="component" value="Unassembled WGS sequence"/>
</dbReference>
<keyword evidence="1" id="KW-0175">Coiled coil</keyword>
<reference evidence="4 5" key="1">
    <citation type="submission" date="2013-09" db="EMBL/GenBank/DDBJ databases">
        <title>High correlation between genotypes and phenotypes of environmental bacteria Comamonas testosteroni strains.</title>
        <authorList>
            <person name="Liu L."/>
            <person name="Zhu W."/>
            <person name="Xia X."/>
            <person name="Xu B."/>
            <person name="Luo M."/>
            <person name="Wang G."/>
        </authorList>
    </citation>
    <scope>NUCLEOTIDE SEQUENCE [LARGE SCALE GENOMIC DNA]</scope>
    <source>
        <strain evidence="4 5">JL40</strain>
    </source>
</reference>
<dbReference type="AlphaFoldDB" id="A0A096H0P9"/>
<dbReference type="EMBL" id="AWOR01000032">
    <property type="protein sequence ID" value="KGH30995.1"/>
    <property type="molecule type" value="Genomic_DNA"/>
</dbReference>
<dbReference type="RefSeq" id="WP_034367252.1">
    <property type="nucleotide sequence ID" value="NZ_AWOR01000032.1"/>
</dbReference>
<evidence type="ECO:0000256" key="2">
    <source>
        <dbReference type="SAM" id="MobiDB-lite"/>
    </source>
</evidence>
<gene>
    <name evidence="4" type="ORF">P353_07310</name>
</gene>
<name>A0A096H0P9_COMTE</name>
<evidence type="ECO:0000313" key="4">
    <source>
        <dbReference type="EMBL" id="KGH30995.1"/>
    </source>
</evidence>
<comment type="caution">
    <text evidence="4">The sequence shown here is derived from an EMBL/GenBank/DDBJ whole genome shotgun (WGS) entry which is preliminary data.</text>
</comment>
<feature type="signal peptide" evidence="3">
    <location>
        <begin position="1"/>
        <end position="22"/>
    </location>
</feature>
<protein>
    <recommendedName>
        <fullName evidence="6">Cell envelope biogenesis protein TolA</fullName>
    </recommendedName>
</protein>
<feature type="chain" id="PRO_5001926230" description="Cell envelope biogenesis protein TolA" evidence="3">
    <location>
        <begin position="23"/>
        <end position="188"/>
    </location>
</feature>
<proteinExistence type="predicted"/>
<evidence type="ECO:0008006" key="6">
    <source>
        <dbReference type="Google" id="ProtNLM"/>
    </source>
</evidence>
<feature type="region of interest" description="Disordered" evidence="2">
    <location>
        <begin position="126"/>
        <end position="161"/>
    </location>
</feature>
<keyword evidence="3" id="KW-0732">Signal</keyword>
<feature type="compositionally biased region" description="Basic and acidic residues" evidence="2">
    <location>
        <begin position="126"/>
        <end position="138"/>
    </location>
</feature>
<evidence type="ECO:0000256" key="3">
    <source>
        <dbReference type="SAM" id="SignalP"/>
    </source>
</evidence>